<comment type="similarity">
    <text evidence="15">Belongs to the sodium:neurotransmitter symporter (SNF) (TC 2.A.22) family.</text>
</comment>
<dbReference type="PROSITE" id="PS50267">
    <property type="entry name" value="NA_NEUROTRAN_SYMP_3"/>
    <property type="match status" value="1"/>
</dbReference>
<accession>A0A1I8GLP6</accession>
<organism evidence="18 19">
    <name type="scientific">Macrostomum lignano</name>
    <dbReference type="NCBI Taxonomy" id="282301"/>
    <lineage>
        <taxon>Eukaryota</taxon>
        <taxon>Metazoa</taxon>
        <taxon>Spiralia</taxon>
        <taxon>Lophotrochozoa</taxon>
        <taxon>Platyhelminthes</taxon>
        <taxon>Rhabditophora</taxon>
        <taxon>Macrostomorpha</taxon>
        <taxon>Macrostomida</taxon>
        <taxon>Macrostomidae</taxon>
        <taxon>Macrostomum</taxon>
    </lineage>
</organism>
<feature type="transmembrane region" description="Helical" evidence="17">
    <location>
        <begin position="226"/>
        <end position="243"/>
    </location>
</feature>
<feature type="transmembrane region" description="Helical" evidence="17">
    <location>
        <begin position="304"/>
        <end position="325"/>
    </location>
</feature>
<feature type="binding site" evidence="13">
    <location>
        <position position="411"/>
    </location>
    <ligand>
        <name>Na(+)</name>
        <dbReference type="ChEBI" id="CHEBI:29101"/>
        <label>1</label>
    </ligand>
</feature>
<evidence type="ECO:0000256" key="12">
    <source>
        <dbReference type="ARBA" id="ARBA00023180"/>
    </source>
</evidence>
<keyword evidence="3" id="KW-1003">Cell membrane</keyword>
<feature type="transmembrane region" description="Helical" evidence="17">
    <location>
        <begin position="33"/>
        <end position="51"/>
    </location>
</feature>
<dbReference type="GO" id="GO:0046872">
    <property type="term" value="F:metal ion binding"/>
    <property type="evidence" value="ECO:0007669"/>
    <property type="project" value="UniProtKB-KW"/>
</dbReference>
<dbReference type="NCBIfam" id="NF037979">
    <property type="entry name" value="Na_transp"/>
    <property type="match status" value="1"/>
</dbReference>
<dbReference type="PANTHER" id="PTHR11616">
    <property type="entry name" value="SODIUM/CHLORIDE DEPENDENT TRANSPORTER"/>
    <property type="match status" value="1"/>
</dbReference>
<feature type="transmembrane region" description="Helical" evidence="17">
    <location>
        <begin position="551"/>
        <end position="571"/>
    </location>
</feature>
<dbReference type="InterPro" id="IPR037272">
    <property type="entry name" value="SNS_sf"/>
</dbReference>
<evidence type="ECO:0000256" key="5">
    <source>
        <dbReference type="ARBA" id="ARBA00022723"/>
    </source>
</evidence>
<feature type="transmembrane region" description="Helical" evidence="17">
    <location>
        <begin position="512"/>
        <end position="531"/>
    </location>
</feature>
<evidence type="ECO:0000313" key="18">
    <source>
        <dbReference type="Proteomes" id="UP000095280"/>
    </source>
</evidence>
<evidence type="ECO:0000256" key="10">
    <source>
        <dbReference type="ARBA" id="ARBA00023136"/>
    </source>
</evidence>
<feature type="transmembrane region" description="Helical" evidence="17">
    <location>
        <begin position="105"/>
        <end position="133"/>
    </location>
</feature>
<proteinExistence type="inferred from homology"/>
<keyword evidence="9 13" id="KW-0915">Sodium</keyword>
<keyword evidence="6" id="KW-0532">Neurotransmitter transport</keyword>
<keyword evidence="18" id="KW-1185">Reference proteome</keyword>
<dbReference type="SUPFAM" id="SSF161070">
    <property type="entry name" value="SNF-like"/>
    <property type="match status" value="1"/>
</dbReference>
<feature type="binding site" evidence="13">
    <location>
        <position position="412"/>
    </location>
    <ligand>
        <name>Na(+)</name>
        <dbReference type="ChEBI" id="CHEBI:29101"/>
        <label>1</label>
    </ligand>
</feature>
<evidence type="ECO:0000256" key="13">
    <source>
        <dbReference type="PIRSR" id="PIRSR600175-1"/>
    </source>
</evidence>
<keyword evidence="11 14" id="KW-1015">Disulfide bond</keyword>
<evidence type="ECO:0000313" key="19">
    <source>
        <dbReference type="WBParaSite" id="maker-uti_cns_0002300-snap-gene-0.5-mRNA-1"/>
    </source>
</evidence>
<dbReference type="PRINTS" id="PR00176">
    <property type="entry name" value="NANEUSMPORT"/>
</dbReference>
<feature type="transmembrane region" description="Helical" evidence="17">
    <location>
        <begin position="337"/>
        <end position="362"/>
    </location>
</feature>
<keyword evidence="10 17" id="KW-0472">Membrane</keyword>
<feature type="compositionally biased region" description="Basic residues" evidence="16">
    <location>
        <begin position="606"/>
        <end position="630"/>
    </location>
</feature>
<evidence type="ECO:0000256" key="7">
    <source>
        <dbReference type="ARBA" id="ARBA00022847"/>
    </source>
</evidence>
<dbReference type="WBParaSite" id="maker-uti_cns_0002300-snap-gene-0.5-mRNA-1">
    <property type="protein sequence ID" value="maker-uti_cns_0002300-snap-gene-0.5-mRNA-1"/>
    <property type="gene ID" value="maker-uti_cns_0002300-snap-gene-0.5"/>
</dbReference>
<feature type="transmembrane region" description="Helical" evidence="17">
    <location>
        <begin position="468"/>
        <end position="491"/>
    </location>
</feature>
<feature type="region of interest" description="Disordered" evidence="16">
    <location>
        <begin position="594"/>
        <end position="630"/>
    </location>
</feature>
<keyword evidence="5 13" id="KW-0479">Metal-binding</keyword>
<dbReference type="PROSITE" id="PS00610">
    <property type="entry name" value="NA_NEUROTRAN_SYMP_1"/>
    <property type="match status" value="1"/>
</dbReference>
<comment type="subcellular location">
    <subcellularLocation>
        <location evidence="1">Cell membrane</location>
        <topology evidence="1">Multi-pass membrane protein</topology>
    </subcellularLocation>
</comment>
<feature type="binding site" evidence="13">
    <location>
        <position position="42"/>
    </location>
    <ligand>
        <name>Na(+)</name>
        <dbReference type="ChEBI" id="CHEBI:29101"/>
        <label>1</label>
    </ligand>
</feature>
<feature type="transmembrane region" description="Helical" evidence="17">
    <location>
        <begin position="396"/>
        <end position="416"/>
    </location>
</feature>
<dbReference type="InterPro" id="IPR000175">
    <property type="entry name" value="Na/ntran_symport"/>
</dbReference>
<dbReference type="GO" id="GO:0032809">
    <property type="term" value="C:neuronal cell body membrane"/>
    <property type="evidence" value="ECO:0007669"/>
    <property type="project" value="TreeGrafter"/>
</dbReference>
<dbReference type="Pfam" id="PF00209">
    <property type="entry name" value="SNF"/>
    <property type="match status" value="1"/>
</dbReference>
<feature type="transmembrane region" description="Helical" evidence="17">
    <location>
        <begin position="437"/>
        <end position="462"/>
    </location>
</feature>
<evidence type="ECO:0000256" key="3">
    <source>
        <dbReference type="ARBA" id="ARBA00022475"/>
    </source>
</evidence>
<keyword evidence="4 15" id="KW-0812">Transmembrane</keyword>
<feature type="binding site" evidence="13">
    <location>
        <position position="39"/>
    </location>
    <ligand>
        <name>Na(+)</name>
        <dbReference type="ChEBI" id="CHEBI:29101"/>
        <label>1</label>
    </ligand>
</feature>
<evidence type="ECO:0000256" key="6">
    <source>
        <dbReference type="ARBA" id="ARBA00022775"/>
    </source>
</evidence>
<evidence type="ECO:0000256" key="1">
    <source>
        <dbReference type="ARBA" id="ARBA00004651"/>
    </source>
</evidence>
<dbReference type="PANTHER" id="PTHR11616:SF320">
    <property type="entry name" value="SODIUM-DEPENDENT NORADRENALINE TRANSPORTER"/>
    <property type="match status" value="1"/>
</dbReference>
<evidence type="ECO:0000256" key="15">
    <source>
        <dbReference type="RuleBase" id="RU003732"/>
    </source>
</evidence>
<evidence type="ECO:0000256" key="16">
    <source>
        <dbReference type="SAM" id="MobiDB-lite"/>
    </source>
</evidence>
<dbReference type="AlphaFoldDB" id="A0A1I8GLP6"/>
<evidence type="ECO:0000256" key="4">
    <source>
        <dbReference type="ARBA" id="ARBA00022692"/>
    </source>
</evidence>
<feature type="binding site" evidence="13">
    <location>
        <position position="46"/>
    </location>
    <ligand>
        <name>Na(+)</name>
        <dbReference type="ChEBI" id="CHEBI:29101"/>
        <label>1</label>
    </ligand>
</feature>
<dbReference type="GO" id="GO:0051583">
    <property type="term" value="P:dopamine uptake involved in synaptic transmission"/>
    <property type="evidence" value="ECO:0007669"/>
    <property type="project" value="TreeGrafter"/>
</dbReference>
<evidence type="ECO:0000256" key="11">
    <source>
        <dbReference type="ARBA" id="ARBA00023157"/>
    </source>
</evidence>
<feature type="binding site" evidence="13">
    <location>
        <position position="41"/>
    </location>
    <ligand>
        <name>Na(+)</name>
        <dbReference type="ChEBI" id="CHEBI:29101"/>
        <label>1</label>
    </ligand>
</feature>
<evidence type="ECO:0000256" key="14">
    <source>
        <dbReference type="PIRSR" id="PIRSR600175-2"/>
    </source>
</evidence>
<keyword evidence="2 15" id="KW-0813">Transport</keyword>
<evidence type="ECO:0000256" key="2">
    <source>
        <dbReference type="ARBA" id="ARBA00022448"/>
    </source>
</evidence>
<dbReference type="GO" id="GO:0030424">
    <property type="term" value="C:axon"/>
    <property type="evidence" value="ECO:0007669"/>
    <property type="project" value="TreeGrafter"/>
</dbReference>
<keyword evidence="12" id="KW-0325">Glycoprotein</keyword>
<feature type="transmembrane region" description="Helical" evidence="17">
    <location>
        <begin position="255"/>
        <end position="272"/>
    </location>
</feature>
<feature type="binding site" evidence="13">
    <location>
        <position position="343"/>
    </location>
    <ligand>
        <name>Na(+)</name>
        <dbReference type="ChEBI" id="CHEBI:29101"/>
        <label>1</label>
    </ligand>
</feature>
<name>A0A1I8GLP6_9PLAT</name>
<feature type="disulfide bond" evidence="14">
    <location>
        <begin position="145"/>
        <end position="154"/>
    </location>
</feature>
<evidence type="ECO:0000256" key="8">
    <source>
        <dbReference type="ARBA" id="ARBA00022989"/>
    </source>
</evidence>
<keyword evidence="7 15" id="KW-0769">Symport</keyword>
<keyword evidence="8 17" id="KW-1133">Transmembrane helix</keyword>
<dbReference type="GO" id="GO:0005330">
    <property type="term" value="F:dopamine:sodium symporter activity"/>
    <property type="evidence" value="ECO:0007669"/>
    <property type="project" value="TreeGrafter"/>
</dbReference>
<protein>
    <recommendedName>
        <fullName evidence="15">Transporter</fullName>
    </recommendedName>
</protein>
<feature type="binding site" evidence="13">
    <location>
        <position position="311"/>
    </location>
    <ligand>
        <name>Na(+)</name>
        <dbReference type="ChEBI" id="CHEBI:29101"/>
        <label>1</label>
    </ligand>
</feature>
<dbReference type="GO" id="GO:0042734">
    <property type="term" value="C:presynaptic membrane"/>
    <property type="evidence" value="ECO:0007669"/>
    <property type="project" value="TreeGrafter"/>
</dbReference>
<dbReference type="Proteomes" id="UP000095280">
    <property type="component" value="Unplaced"/>
</dbReference>
<feature type="binding site" evidence="13">
    <location>
        <position position="408"/>
    </location>
    <ligand>
        <name>Na(+)</name>
        <dbReference type="ChEBI" id="CHEBI:29101"/>
        <label>1</label>
    </ligand>
</feature>
<evidence type="ECO:0000256" key="9">
    <source>
        <dbReference type="ARBA" id="ARBA00023053"/>
    </source>
</evidence>
<dbReference type="GO" id="GO:0006865">
    <property type="term" value="P:amino acid transport"/>
    <property type="evidence" value="ECO:0007669"/>
    <property type="project" value="TreeGrafter"/>
</dbReference>
<reference evidence="19" key="1">
    <citation type="submission" date="2016-11" db="UniProtKB">
        <authorList>
            <consortium name="WormBaseParasite"/>
        </authorList>
    </citation>
    <scope>IDENTIFICATION</scope>
</reference>
<evidence type="ECO:0000256" key="17">
    <source>
        <dbReference type="SAM" id="Phobius"/>
    </source>
</evidence>
<dbReference type="GO" id="GO:0015874">
    <property type="term" value="P:norepinephrine transport"/>
    <property type="evidence" value="ECO:0007669"/>
    <property type="project" value="TreeGrafter"/>
</dbReference>
<feature type="transmembrane region" description="Helical" evidence="17">
    <location>
        <begin position="63"/>
        <end position="84"/>
    </location>
</feature>
<sequence length="630" mass="71109">MSTDRVQVTYQVTASKSRRSTNERETWGKKIDFLLSVIGFAVDLANVWRFPYLCYKNGGGAFLIPYLLMLVIGGIPLFYMELALGQYVRKGAITCWGRVCPLFKGIGLCVVMIAFFTDFFYNVIIAWSLYFLFASFAVNLPWTSCNNTWNMPTCYDEHLSDKVAVVTANLTTAIQTAVDANSTGRTYPAHEFFYWLRNLSCARVLLSPRSWQPSDGGYGIGNLGTVQWKLAMCLALVYIICYFSLWKGISMSGKVVWFTALFPYVVLLILLVRGVTLEGSMKGIHYYIKPNMTELLTSRPWIDAATQVFFSLGPGFGVLLAFASYNKFNNNVYKDAMITSAVNCMTSFLSGFVVFAIIGYLAHKRQEDVKDVISDDPGLVFTVYPEALATLPGSTFWSLCFFLMLMTLGLDSSFGGSEAIITGVSDEFTIIRRNRELFVLGLFVFYYSVGLAEVTQGGIYILNMLERFSVQYSILIAVLFETMCVSWIYGVDRFRENIREMTGILPGIYWKLCWKFLAPIFIMFNIAFGLYQHEPLSMGSYKYPLWANVVGWMLAASSVMWIPIVAIVQIIKTPGTLRERIAFLLTPQLSSVQQGNGAAERPKVPPPRRRSPRFCRSSTSKRSRRMLCNT</sequence>